<dbReference type="CDD" id="cd16917">
    <property type="entry name" value="HATPase_UhpB-NarQ-NarX-like"/>
    <property type="match status" value="1"/>
</dbReference>
<keyword evidence="9" id="KW-1133">Transmembrane helix</keyword>
<keyword evidence="9" id="KW-0472">Membrane</keyword>
<dbReference type="PANTHER" id="PTHR24421:SF10">
    <property type="entry name" value="NITRATE_NITRITE SENSOR PROTEIN NARQ"/>
    <property type="match status" value="1"/>
</dbReference>
<comment type="catalytic activity">
    <reaction evidence="1">
        <text>ATP + protein L-histidine = ADP + protein N-phospho-L-histidine.</text>
        <dbReference type="EC" id="2.7.13.3"/>
    </reaction>
</comment>
<evidence type="ECO:0000259" key="10">
    <source>
        <dbReference type="Pfam" id="PF07730"/>
    </source>
</evidence>
<keyword evidence="6 11" id="KW-0418">Kinase</keyword>
<keyword evidence="7" id="KW-0067">ATP-binding</keyword>
<dbReference type="GO" id="GO:0016301">
    <property type="term" value="F:kinase activity"/>
    <property type="evidence" value="ECO:0007669"/>
    <property type="project" value="UniProtKB-KW"/>
</dbReference>
<feature type="transmembrane region" description="Helical" evidence="9">
    <location>
        <begin position="138"/>
        <end position="160"/>
    </location>
</feature>
<evidence type="ECO:0000256" key="8">
    <source>
        <dbReference type="ARBA" id="ARBA00023012"/>
    </source>
</evidence>
<keyword evidence="5" id="KW-0547">Nucleotide-binding</keyword>
<feature type="transmembrane region" description="Helical" evidence="9">
    <location>
        <begin position="12"/>
        <end position="31"/>
    </location>
</feature>
<sequence length="380" mass="41785">MEKHWPQNYIGAPTRVVILLAVLAGFSSLSGYTETQYNFAFAYAIFATLFVGFLFHPRWPNTMIIVVAVALTCALFDPLLAESFVNAIAVLYACYLAAAYSKRNLMPWLLAWLLIGVGIGVSLMLWKAQKEFGEEDLLARVGPAALIFVPIAWIVVGFFWRLGLDTRNRKHAWAALKERAELAGVVERNRIAREMHDIVSHSLSGITALADGARFAAKDNPGVAVDTLETISNESRRALGQMRGLLSVLRDDSGREALAAPGTAEIAMLIDEARAKGTDITVTGLDELPTDLPELTQFTLYRICQEMVTNMLRHASSPSGTLEFEMGNRIIITAANPADREPVQGGYGLTGMRERVAAHDGTMRTEFDGKEFLVQVVIPR</sequence>
<keyword evidence="4" id="KW-0808">Transferase</keyword>
<dbReference type="Gene3D" id="1.20.5.1930">
    <property type="match status" value="1"/>
</dbReference>
<keyword evidence="8" id="KW-0902">Two-component regulatory system</keyword>
<dbReference type="Pfam" id="PF07730">
    <property type="entry name" value="HisKA_3"/>
    <property type="match status" value="1"/>
</dbReference>
<dbReference type="InterPro" id="IPR011712">
    <property type="entry name" value="Sig_transdc_His_kin_sub3_dim/P"/>
</dbReference>
<dbReference type="Gene3D" id="3.30.565.10">
    <property type="entry name" value="Histidine kinase-like ATPase, C-terminal domain"/>
    <property type="match status" value="1"/>
</dbReference>
<proteinExistence type="predicted"/>
<evidence type="ECO:0000256" key="5">
    <source>
        <dbReference type="ARBA" id="ARBA00022741"/>
    </source>
</evidence>
<evidence type="ECO:0000313" key="11">
    <source>
        <dbReference type="EMBL" id="WIM66853.1"/>
    </source>
</evidence>
<dbReference type="InterPro" id="IPR036890">
    <property type="entry name" value="HATPase_C_sf"/>
</dbReference>
<evidence type="ECO:0000256" key="6">
    <source>
        <dbReference type="ARBA" id="ARBA00022777"/>
    </source>
</evidence>
<feature type="transmembrane region" description="Helical" evidence="9">
    <location>
        <begin position="108"/>
        <end position="126"/>
    </location>
</feature>
<evidence type="ECO:0000256" key="3">
    <source>
        <dbReference type="ARBA" id="ARBA00022553"/>
    </source>
</evidence>
<evidence type="ECO:0000256" key="1">
    <source>
        <dbReference type="ARBA" id="ARBA00000085"/>
    </source>
</evidence>
<dbReference type="EMBL" id="CP126969">
    <property type="protein sequence ID" value="WIM66853.1"/>
    <property type="molecule type" value="Genomic_DNA"/>
</dbReference>
<evidence type="ECO:0000256" key="2">
    <source>
        <dbReference type="ARBA" id="ARBA00012438"/>
    </source>
</evidence>
<evidence type="ECO:0000256" key="9">
    <source>
        <dbReference type="SAM" id="Phobius"/>
    </source>
</evidence>
<gene>
    <name evidence="11" type="ORF">QP027_06855</name>
</gene>
<evidence type="ECO:0000256" key="4">
    <source>
        <dbReference type="ARBA" id="ARBA00022679"/>
    </source>
</evidence>
<evidence type="ECO:0000256" key="7">
    <source>
        <dbReference type="ARBA" id="ARBA00022840"/>
    </source>
</evidence>
<keyword evidence="12" id="KW-1185">Reference proteome</keyword>
<keyword evidence="9" id="KW-0812">Transmembrane</keyword>
<reference evidence="11 12" key="1">
    <citation type="submission" date="2023-05" db="EMBL/GenBank/DDBJ databases">
        <title>Corynebacterium suedekumii sp. nov. and Corynebacterium breve sp. nov. isolated from raw cow's milk.</title>
        <authorList>
            <person name="Baer M.K."/>
            <person name="Mehl L."/>
            <person name="Hellmuth R."/>
            <person name="Marke G."/>
            <person name="Lipski A."/>
        </authorList>
    </citation>
    <scope>NUCLEOTIDE SEQUENCE [LARGE SCALE GENOMIC DNA]</scope>
    <source>
        <strain evidence="11 12">R4</strain>
    </source>
</reference>
<feature type="domain" description="Signal transduction histidine kinase subgroup 3 dimerisation and phosphoacceptor" evidence="10">
    <location>
        <begin position="187"/>
        <end position="252"/>
    </location>
</feature>
<feature type="transmembrane region" description="Helical" evidence="9">
    <location>
        <begin position="84"/>
        <end position="101"/>
    </location>
</feature>
<dbReference type="RefSeq" id="WP_284823532.1">
    <property type="nucleotide sequence ID" value="NZ_CP126969.1"/>
</dbReference>
<keyword evidence="3" id="KW-0597">Phosphoprotein</keyword>
<protein>
    <recommendedName>
        <fullName evidence="2">histidine kinase</fullName>
        <ecNumber evidence="2">2.7.13.3</ecNumber>
    </recommendedName>
</protein>
<dbReference type="EC" id="2.7.13.3" evidence="2"/>
<feature type="transmembrane region" description="Helical" evidence="9">
    <location>
        <begin position="37"/>
        <end position="55"/>
    </location>
</feature>
<organism evidence="11 12">
    <name type="scientific">Corynebacterium breve</name>
    <dbReference type="NCBI Taxonomy" id="3049799"/>
    <lineage>
        <taxon>Bacteria</taxon>
        <taxon>Bacillati</taxon>
        <taxon>Actinomycetota</taxon>
        <taxon>Actinomycetes</taxon>
        <taxon>Mycobacteriales</taxon>
        <taxon>Corynebacteriaceae</taxon>
        <taxon>Corynebacterium</taxon>
    </lineage>
</organism>
<evidence type="ECO:0000313" key="12">
    <source>
        <dbReference type="Proteomes" id="UP001225598"/>
    </source>
</evidence>
<dbReference type="InterPro" id="IPR050482">
    <property type="entry name" value="Sensor_HK_TwoCompSys"/>
</dbReference>
<dbReference type="PANTHER" id="PTHR24421">
    <property type="entry name" value="NITRATE/NITRITE SENSOR PROTEIN NARX-RELATED"/>
    <property type="match status" value="1"/>
</dbReference>
<accession>A0ABY8VBK1</accession>
<name>A0ABY8VBK1_9CORY</name>
<dbReference type="Proteomes" id="UP001225598">
    <property type="component" value="Chromosome"/>
</dbReference>